<dbReference type="EMBL" id="PKMF04002340">
    <property type="protein sequence ID" value="KAK7809449.1"/>
    <property type="molecule type" value="Genomic_DNA"/>
</dbReference>
<accession>A0AAW0I4S4</accession>
<reference evidence="2 3" key="1">
    <citation type="journal article" date="2018" name="Sci. Data">
        <title>The draft genome sequence of cork oak.</title>
        <authorList>
            <person name="Ramos A.M."/>
            <person name="Usie A."/>
            <person name="Barbosa P."/>
            <person name="Barros P.M."/>
            <person name="Capote T."/>
            <person name="Chaves I."/>
            <person name="Simoes F."/>
            <person name="Abreu I."/>
            <person name="Carrasquinho I."/>
            <person name="Faro C."/>
            <person name="Guimaraes J.B."/>
            <person name="Mendonca D."/>
            <person name="Nobrega F."/>
            <person name="Rodrigues L."/>
            <person name="Saibo N.J.M."/>
            <person name="Varela M.C."/>
            <person name="Egas C."/>
            <person name="Matos J."/>
            <person name="Miguel C.M."/>
            <person name="Oliveira M.M."/>
            <person name="Ricardo C.P."/>
            <person name="Goncalves S."/>
        </authorList>
    </citation>
    <scope>NUCLEOTIDE SEQUENCE [LARGE SCALE GENOMIC DNA]</scope>
    <source>
        <strain evidence="3">cv. HL8</strain>
    </source>
</reference>
<name>A0AAW0I4S4_QUESU</name>
<protein>
    <submittedName>
        <fullName evidence="2">Upf0548 protein</fullName>
    </submittedName>
</protein>
<gene>
    <name evidence="2" type="ORF">CFP56_008400</name>
</gene>
<feature type="domain" description="DUF1990" evidence="1">
    <location>
        <begin position="59"/>
        <end position="93"/>
    </location>
</feature>
<sequence>MPSHAGLPTRLDPFDLFILTEEAVATAAIVVRHCCLVNHRSVAIIISNKDTRYELDSIVGEERFSIELDENNQVWYELLSFSKPAHFLSFIGYHCIIFFCYDIV</sequence>
<dbReference type="InterPro" id="IPR018960">
    <property type="entry name" value="DUF1990"/>
</dbReference>
<dbReference type="PANTHER" id="PTHR34202:SF1">
    <property type="entry name" value="UPF0548 PROTEIN"/>
    <property type="match status" value="1"/>
</dbReference>
<keyword evidence="3" id="KW-1185">Reference proteome</keyword>
<organism evidence="2 3">
    <name type="scientific">Quercus suber</name>
    <name type="common">Cork oak</name>
    <dbReference type="NCBI Taxonomy" id="58331"/>
    <lineage>
        <taxon>Eukaryota</taxon>
        <taxon>Viridiplantae</taxon>
        <taxon>Streptophyta</taxon>
        <taxon>Embryophyta</taxon>
        <taxon>Tracheophyta</taxon>
        <taxon>Spermatophyta</taxon>
        <taxon>Magnoliopsida</taxon>
        <taxon>eudicotyledons</taxon>
        <taxon>Gunneridae</taxon>
        <taxon>Pentapetalae</taxon>
        <taxon>rosids</taxon>
        <taxon>fabids</taxon>
        <taxon>Fagales</taxon>
        <taxon>Fagaceae</taxon>
        <taxon>Quercus</taxon>
    </lineage>
</organism>
<evidence type="ECO:0000313" key="2">
    <source>
        <dbReference type="EMBL" id="KAK7809449.1"/>
    </source>
</evidence>
<dbReference type="AlphaFoldDB" id="A0AAW0I4S4"/>
<dbReference type="Proteomes" id="UP000237347">
    <property type="component" value="Unassembled WGS sequence"/>
</dbReference>
<proteinExistence type="predicted"/>
<comment type="caution">
    <text evidence="2">The sequence shown here is derived from an EMBL/GenBank/DDBJ whole genome shotgun (WGS) entry which is preliminary data.</text>
</comment>
<dbReference type="PANTHER" id="PTHR34202">
    <property type="entry name" value="UPF0548 PROTEIN"/>
    <property type="match status" value="1"/>
</dbReference>
<dbReference type="Pfam" id="PF09348">
    <property type="entry name" value="DUF1990"/>
    <property type="match status" value="1"/>
</dbReference>
<evidence type="ECO:0000313" key="3">
    <source>
        <dbReference type="Proteomes" id="UP000237347"/>
    </source>
</evidence>
<evidence type="ECO:0000259" key="1">
    <source>
        <dbReference type="Pfam" id="PF09348"/>
    </source>
</evidence>